<dbReference type="AlphaFoldDB" id="A0A1B6EHD1"/>
<dbReference type="NCBIfam" id="NF002018">
    <property type="entry name" value="PRK00823.1-3"/>
    <property type="match status" value="1"/>
</dbReference>
<accession>A0A1B6EHD1</accession>
<dbReference type="GO" id="GO:0008124">
    <property type="term" value="F:4-alpha-hydroxytetrahydrobiopterin dehydratase activity"/>
    <property type="evidence" value="ECO:0007669"/>
    <property type="project" value="UniProtKB-EC"/>
</dbReference>
<evidence type="ECO:0000256" key="1">
    <source>
        <dbReference type="ARBA" id="ARBA00001554"/>
    </source>
</evidence>
<dbReference type="InterPro" id="IPR001533">
    <property type="entry name" value="Pterin_deHydtase"/>
</dbReference>
<dbReference type="Pfam" id="PF01329">
    <property type="entry name" value="Pterin_4a"/>
    <property type="match status" value="1"/>
</dbReference>
<evidence type="ECO:0000256" key="4">
    <source>
        <dbReference type="ARBA" id="ARBA00023239"/>
    </source>
</evidence>
<dbReference type="PANTHER" id="PTHR12599">
    <property type="entry name" value="PTERIN-4-ALPHA-CARBINOLAMINE DEHYDRATASE"/>
    <property type="match status" value="1"/>
</dbReference>
<dbReference type="PANTHER" id="PTHR12599:SF0">
    <property type="entry name" value="PTERIN-4-ALPHA-CARBINOLAMINE DEHYDRATASE"/>
    <property type="match status" value="1"/>
</dbReference>
<dbReference type="Gene3D" id="3.30.1360.20">
    <property type="entry name" value="Transcriptional coactivator/pterin dehydratase"/>
    <property type="match status" value="1"/>
</dbReference>
<organism evidence="6">
    <name type="scientific">Cuerna arida</name>
    <dbReference type="NCBI Taxonomy" id="1464854"/>
    <lineage>
        <taxon>Eukaryota</taxon>
        <taxon>Metazoa</taxon>
        <taxon>Ecdysozoa</taxon>
        <taxon>Arthropoda</taxon>
        <taxon>Hexapoda</taxon>
        <taxon>Insecta</taxon>
        <taxon>Pterygota</taxon>
        <taxon>Neoptera</taxon>
        <taxon>Paraneoptera</taxon>
        <taxon>Hemiptera</taxon>
        <taxon>Auchenorrhyncha</taxon>
        <taxon>Membracoidea</taxon>
        <taxon>Cicadellidae</taxon>
        <taxon>Cicadellinae</taxon>
        <taxon>Proconiini</taxon>
        <taxon>Cuerna</taxon>
    </lineage>
</organism>
<comment type="catalytic activity">
    <reaction evidence="1">
        <text>(4aS,6R)-4a-hydroxy-L-erythro-5,6,7,8-tetrahydrobiopterin = (6R)-L-erythro-6,7-dihydrobiopterin + H2O</text>
        <dbReference type="Rhea" id="RHEA:11920"/>
        <dbReference type="ChEBI" id="CHEBI:15377"/>
        <dbReference type="ChEBI" id="CHEBI:15642"/>
        <dbReference type="ChEBI" id="CHEBI:43120"/>
        <dbReference type="EC" id="4.2.1.96"/>
    </reaction>
</comment>
<evidence type="ECO:0000256" key="3">
    <source>
        <dbReference type="ARBA" id="ARBA00013252"/>
    </source>
</evidence>
<name>A0A1B6EHD1_9HEMI</name>
<keyword evidence="4" id="KW-0456">Lyase</keyword>
<dbReference type="EC" id="4.2.1.96" evidence="3"/>
<evidence type="ECO:0000256" key="5">
    <source>
        <dbReference type="ARBA" id="ARBA00030497"/>
    </source>
</evidence>
<evidence type="ECO:0000256" key="2">
    <source>
        <dbReference type="ARBA" id="ARBA00006472"/>
    </source>
</evidence>
<dbReference type="InterPro" id="IPR036428">
    <property type="entry name" value="PCD_sf"/>
</dbReference>
<sequence length="148" mass="16840">MYQAAVIGLGLSHSLLKPVGTLSLHSFSRIRIESLSTSSILLRKMPLSPKLTGEDRESHLKPLLQKQWVLEDGKEAIHKDFQFKDFNQAFSFMTRVALLAEKMDHHPEWFNVYNKVKVTLWSHDVQGLSERDIKMATFMETVAASLAA</sequence>
<evidence type="ECO:0000313" key="6">
    <source>
        <dbReference type="EMBL" id="JAS37311.1"/>
    </source>
</evidence>
<dbReference type="HAMAP" id="MF_00434">
    <property type="entry name" value="Pterin_4_alpha"/>
    <property type="match status" value="1"/>
</dbReference>
<protein>
    <recommendedName>
        <fullName evidence="3">4a-hydroxytetrahydrobiopterin dehydratase</fullName>
        <ecNumber evidence="3">4.2.1.96</ecNumber>
    </recommendedName>
    <alternativeName>
        <fullName evidence="5">4-alpha-hydroxy-tetrahydropterin dehydratase</fullName>
    </alternativeName>
</protein>
<gene>
    <name evidence="6" type="ORF">g.10047</name>
</gene>
<dbReference type="CDD" id="cd00914">
    <property type="entry name" value="PCD_DCoH_subfamily_b"/>
    <property type="match status" value="1"/>
</dbReference>
<proteinExistence type="inferred from homology"/>
<dbReference type="SUPFAM" id="SSF55248">
    <property type="entry name" value="PCD-like"/>
    <property type="match status" value="1"/>
</dbReference>
<reference evidence="6" key="1">
    <citation type="submission" date="2015-11" db="EMBL/GenBank/DDBJ databases">
        <title>De novo transcriptome assembly of four potential Pierce s Disease insect vectors from Arizona vineyards.</title>
        <authorList>
            <person name="Tassone E.E."/>
        </authorList>
    </citation>
    <scope>NUCLEOTIDE SEQUENCE</scope>
</reference>
<dbReference type="EMBL" id="GECZ01032458">
    <property type="protein sequence ID" value="JAS37311.1"/>
    <property type="molecule type" value="Transcribed_RNA"/>
</dbReference>
<dbReference type="GO" id="GO:0006729">
    <property type="term" value="P:tetrahydrobiopterin biosynthetic process"/>
    <property type="evidence" value="ECO:0007669"/>
    <property type="project" value="InterPro"/>
</dbReference>
<comment type="similarity">
    <text evidence="2">Belongs to the pterin-4-alpha-carbinolamine dehydratase family.</text>
</comment>